<proteinExistence type="predicted"/>
<organism evidence="2 3">
    <name type="scientific">Bacillus thuringiensis</name>
    <dbReference type="NCBI Taxonomy" id="1428"/>
    <lineage>
        <taxon>Bacteria</taxon>
        <taxon>Bacillati</taxon>
        <taxon>Bacillota</taxon>
        <taxon>Bacilli</taxon>
        <taxon>Bacillales</taxon>
        <taxon>Bacillaceae</taxon>
        <taxon>Bacillus</taxon>
        <taxon>Bacillus cereus group</taxon>
    </lineage>
</organism>
<comment type="caution">
    <text evidence="2">The sequence shown here is derived from an EMBL/GenBank/DDBJ whole genome shotgun (WGS) entry which is preliminary data.</text>
</comment>
<dbReference type="Gene3D" id="2.30.30.320">
    <property type="entry name" value="DUF1653-like domain"/>
    <property type="match status" value="1"/>
</dbReference>
<accession>A0A9X7AS55</accession>
<dbReference type="Pfam" id="PF07866">
    <property type="entry name" value="DUF1653"/>
    <property type="match status" value="1"/>
</dbReference>
<gene>
    <name evidence="2" type="ORF">COK72_02355</name>
</gene>
<dbReference type="InterPro" id="IPR037135">
    <property type="entry name" value="DUF1653-like_dom_sf"/>
</dbReference>
<dbReference type="EMBL" id="NVCO01000007">
    <property type="protein sequence ID" value="PFT50870.1"/>
    <property type="molecule type" value="Genomic_DNA"/>
</dbReference>
<reference evidence="2 3" key="1">
    <citation type="submission" date="2017-09" db="EMBL/GenBank/DDBJ databases">
        <title>Large-scale bioinformatics analysis of Bacillus genomes uncovers conserved roles of natural products in bacterial physiology.</title>
        <authorList>
            <consortium name="Agbiome Team Llc"/>
            <person name="Bleich R.M."/>
            <person name="Grubbs K.J."/>
            <person name="Santa Maria K.C."/>
            <person name="Allen S.E."/>
            <person name="Farag S."/>
            <person name="Shank E.A."/>
            <person name="Bowers A."/>
        </authorList>
    </citation>
    <scope>NUCLEOTIDE SEQUENCE [LARGE SCALE GENOMIC DNA]</scope>
    <source>
        <strain evidence="2 3">AFS065400</strain>
    </source>
</reference>
<protein>
    <recommendedName>
        <fullName evidence="1">DUF1653 domain-containing protein</fullName>
    </recommendedName>
</protein>
<dbReference type="InterPro" id="IPR023387">
    <property type="entry name" value="DUF1653-like_dom"/>
</dbReference>
<dbReference type="Proteomes" id="UP000226106">
    <property type="component" value="Unassembled WGS sequence"/>
</dbReference>
<dbReference type="RefSeq" id="WP_098640151.1">
    <property type="nucleotide sequence ID" value="NZ_NVCO01000007.1"/>
</dbReference>
<evidence type="ECO:0000313" key="3">
    <source>
        <dbReference type="Proteomes" id="UP000226106"/>
    </source>
</evidence>
<sequence length="139" mass="16776">MIYQHYKGGYYNVLQKPVSVRETYLGEQFGREQVFVAKHTETEEEIPVYLTKWSEGYGLNFYSVDKQYVMEKPLILYEGIKGEKWLRPLSMFLEHVEFEGRYVERFKRLKDEEVYDIIRELQKNNTSIKNNENENVEND</sequence>
<evidence type="ECO:0000259" key="1">
    <source>
        <dbReference type="Pfam" id="PF07866"/>
    </source>
</evidence>
<dbReference type="AlphaFoldDB" id="A0A9X7AS55"/>
<name>A0A9X7AS55_BACTU</name>
<evidence type="ECO:0000313" key="2">
    <source>
        <dbReference type="EMBL" id="PFT50870.1"/>
    </source>
</evidence>
<feature type="domain" description="DUF1653" evidence="1">
    <location>
        <begin position="70"/>
        <end position="107"/>
    </location>
</feature>